<evidence type="ECO:0000313" key="2">
    <source>
        <dbReference type="EMBL" id="RKU41602.1"/>
    </source>
</evidence>
<comment type="caution">
    <text evidence="2">The sequence shown here is derived from an EMBL/GenBank/DDBJ whole genome shotgun (WGS) entry which is preliminary data.</text>
</comment>
<evidence type="ECO:0000313" key="3">
    <source>
        <dbReference type="Proteomes" id="UP000275385"/>
    </source>
</evidence>
<gene>
    <name evidence="2" type="ORF">DL546_001198</name>
</gene>
<sequence>MDDWTLVSAEAARPPQFKTATMSSNQISDTAAAMLAVKPPAPMTTPTNVSSGPGTAPYKIAPSDNNSTESTECSEATAEAKIMAGSFTFAPVAPPYHATPLTKDSLEQQQRKLAARSPGTLSVWVEGAAPGYARHVTLKHMGYAQPPRTDPSVASDNSYELLPSPVTQSRFESETRATGTQFDDQCIIPFLNNPELSLSVDLSAV</sequence>
<dbReference type="EMBL" id="QVQW01000071">
    <property type="protein sequence ID" value="RKU41602.1"/>
    <property type="molecule type" value="Genomic_DNA"/>
</dbReference>
<evidence type="ECO:0000256" key="1">
    <source>
        <dbReference type="SAM" id="MobiDB-lite"/>
    </source>
</evidence>
<feature type="compositionally biased region" description="Polar residues" evidence="1">
    <location>
        <begin position="44"/>
        <end position="53"/>
    </location>
</feature>
<name>A0A420Y0Z3_9PEZI</name>
<protein>
    <submittedName>
        <fullName evidence="2">Uncharacterized protein</fullName>
    </submittedName>
</protein>
<reference evidence="2 3" key="1">
    <citation type="submission" date="2018-08" db="EMBL/GenBank/DDBJ databases">
        <title>Draft genome of the lignicolous fungus Coniochaeta pulveracea.</title>
        <authorList>
            <person name="Borstlap C.J."/>
            <person name="De Witt R.N."/>
            <person name="Botha A."/>
            <person name="Volschenk H."/>
        </authorList>
    </citation>
    <scope>NUCLEOTIDE SEQUENCE [LARGE SCALE GENOMIC DNA]</scope>
    <source>
        <strain evidence="2 3">CAB683</strain>
    </source>
</reference>
<organism evidence="2 3">
    <name type="scientific">Coniochaeta pulveracea</name>
    <dbReference type="NCBI Taxonomy" id="177199"/>
    <lineage>
        <taxon>Eukaryota</taxon>
        <taxon>Fungi</taxon>
        <taxon>Dikarya</taxon>
        <taxon>Ascomycota</taxon>
        <taxon>Pezizomycotina</taxon>
        <taxon>Sordariomycetes</taxon>
        <taxon>Sordariomycetidae</taxon>
        <taxon>Coniochaetales</taxon>
        <taxon>Coniochaetaceae</taxon>
        <taxon>Coniochaeta</taxon>
    </lineage>
</organism>
<dbReference type="AlphaFoldDB" id="A0A420Y0Z3"/>
<accession>A0A420Y0Z3</accession>
<keyword evidence="3" id="KW-1185">Reference proteome</keyword>
<proteinExistence type="predicted"/>
<dbReference type="Proteomes" id="UP000275385">
    <property type="component" value="Unassembled WGS sequence"/>
</dbReference>
<feature type="region of interest" description="Disordered" evidence="1">
    <location>
        <begin position="39"/>
        <end position="70"/>
    </location>
</feature>